<dbReference type="GO" id="GO:0005737">
    <property type="term" value="C:cytoplasm"/>
    <property type="evidence" value="ECO:0007669"/>
    <property type="project" value="UniProtKB-SubCell"/>
</dbReference>
<reference evidence="8 9" key="1">
    <citation type="journal article" date="2018" name="Int. J. Syst. Evol. Microbiol.">
        <title>Mesosutterella multiformis gen. nov., sp. nov., a member of the family Sutterellaceae and Sutterella megalosphaeroides sp. nov., isolated from human faeces.</title>
        <authorList>
            <person name="Sakamoto M."/>
            <person name="Ikeyama N."/>
            <person name="Kunihiro T."/>
            <person name="Iino T."/>
            <person name="Yuki M."/>
            <person name="Ohkuma M."/>
        </authorList>
    </citation>
    <scope>NUCLEOTIDE SEQUENCE [LARGE SCALE GENOMIC DNA]</scope>
    <source>
        <strain evidence="8 9">4NBBH2</strain>
    </source>
</reference>
<keyword evidence="6 7" id="KW-0949">S-adenosyl-L-methionine</keyword>
<keyword evidence="5 7" id="KW-0808">Transferase</keyword>
<keyword evidence="2 7" id="KW-0963">Cytoplasm</keyword>
<feature type="binding site" evidence="7">
    <location>
        <position position="63"/>
    </location>
    <ligand>
        <name>S-adenosyl-L-methionine</name>
        <dbReference type="ChEBI" id="CHEBI:59789"/>
    </ligand>
</feature>
<keyword evidence="3 7" id="KW-0698">rRNA processing</keyword>
<evidence type="ECO:0000256" key="6">
    <source>
        <dbReference type="ARBA" id="ARBA00022691"/>
    </source>
</evidence>
<evidence type="ECO:0000256" key="2">
    <source>
        <dbReference type="ARBA" id="ARBA00022490"/>
    </source>
</evidence>
<evidence type="ECO:0000313" key="9">
    <source>
        <dbReference type="Proteomes" id="UP000266091"/>
    </source>
</evidence>
<comment type="function">
    <text evidence="7">Specifically methylates the N4 position of cytidine in position 1402 (C1402) of 16S rRNA.</text>
</comment>
<accession>A0A388SEG7</accession>
<name>A0A388SEG7_9BURK</name>
<proteinExistence type="inferred from homology"/>
<feature type="binding site" evidence="7">
    <location>
        <begin position="43"/>
        <end position="45"/>
    </location>
    <ligand>
        <name>S-adenosyl-L-methionine</name>
        <dbReference type="ChEBI" id="CHEBI:59789"/>
    </ligand>
</feature>
<dbReference type="PANTHER" id="PTHR11265">
    <property type="entry name" value="S-ADENOSYL-METHYLTRANSFERASE MRAW"/>
    <property type="match status" value="1"/>
</dbReference>
<evidence type="ECO:0000256" key="7">
    <source>
        <dbReference type="HAMAP-Rule" id="MF_01007"/>
    </source>
</evidence>
<comment type="caution">
    <text evidence="8">The sequence shown here is derived from an EMBL/GenBank/DDBJ whole genome shotgun (WGS) entry which is preliminary data.</text>
</comment>
<comment type="catalytic activity">
    <reaction evidence="7">
        <text>cytidine(1402) in 16S rRNA + S-adenosyl-L-methionine = N(4)-methylcytidine(1402) in 16S rRNA + S-adenosyl-L-homocysteine + H(+)</text>
        <dbReference type="Rhea" id="RHEA:42928"/>
        <dbReference type="Rhea" id="RHEA-COMP:10286"/>
        <dbReference type="Rhea" id="RHEA-COMP:10287"/>
        <dbReference type="ChEBI" id="CHEBI:15378"/>
        <dbReference type="ChEBI" id="CHEBI:57856"/>
        <dbReference type="ChEBI" id="CHEBI:59789"/>
        <dbReference type="ChEBI" id="CHEBI:74506"/>
        <dbReference type="ChEBI" id="CHEBI:82748"/>
        <dbReference type="EC" id="2.1.1.199"/>
    </reaction>
</comment>
<dbReference type="InterPro" id="IPR023397">
    <property type="entry name" value="SAM-dep_MeTrfase_MraW_recog"/>
</dbReference>
<dbReference type="EMBL" id="BGZJ01000001">
    <property type="protein sequence ID" value="GBO93084.1"/>
    <property type="molecule type" value="Genomic_DNA"/>
</dbReference>
<protein>
    <recommendedName>
        <fullName evidence="7">Ribosomal RNA small subunit methyltransferase H</fullName>
        <ecNumber evidence="7">2.1.1.199</ecNumber>
    </recommendedName>
    <alternativeName>
        <fullName evidence="7">16S rRNA m(4)C1402 methyltransferase</fullName>
    </alternativeName>
    <alternativeName>
        <fullName evidence="7">rRNA (cytosine-N(4)-)-methyltransferase RsmH</fullName>
    </alternativeName>
</protein>
<dbReference type="Gene3D" id="3.40.50.150">
    <property type="entry name" value="Vaccinia Virus protein VP39"/>
    <property type="match status" value="1"/>
</dbReference>
<dbReference type="PANTHER" id="PTHR11265:SF0">
    <property type="entry name" value="12S RRNA N4-METHYLCYTIDINE METHYLTRANSFERASE"/>
    <property type="match status" value="1"/>
</dbReference>
<evidence type="ECO:0000313" key="8">
    <source>
        <dbReference type="EMBL" id="GBO93084.1"/>
    </source>
</evidence>
<dbReference type="Pfam" id="PF01795">
    <property type="entry name" value="Methyltransf_5"/>
    <property type="match status" value="1"/>
</dbReference>
<dbReference type="Proteomes" id="UP000266091">
    <property type="component" value="Unassembled WGS sequence"/>
</dbReference>
<accession>A0A401LKQ3</accession>
<feature type="binding site" evidence="7">
    <location>
        <position position="117"/>
    </location>
    <ligand>
        <name>S-adenosyl-L-methionine</name>
        <dbReference type="ChEBI" id="CHEBI:59789"/>
    </ligand>
</feature>
<dbReference type="HAMAP" id="MF_01007">
    <property type="entry name" value="16SrRNA_methyltr_H"/>
    <property type="match status" value="1"/>
</dbReference>
<gene>
    <name evidence="7 8" type="primary">rsmH</name>
    <name evidence="8" type="ORF">MESMUL_04380</name>
</gene>
<evidence type="ECO:0000256" key="3">
    <source>
        <dbReference type="ARBA" id="ARBA00022552"/>
    </source>
</evidence>
<feature type="binding site" evidence="7">
    <location>
        <position position="110"/>
    </location>
    <ligand>
        <name>S-adenosyl-L-methionine</name>
        <dbReference type="ChEBI" id="CHEBI:59789"/>
    </ligand>
</feature>
<comment type="subcellular location">
    <subcellularLocation>
        <location evidence="7">Cytoplasm</location>
    </subcellularLocation>
</comment>
<dbReference type="SUPFAM" id="SSF53335">
    <property type="entry name" value="S-adenosyl-L-methionine-dependent methyltransferases"/>
    <property type="match status" value="1"/>
</dbReference>
<dbReference type="AlphaFoldDB" id="A0A388SEG7"/>
<organism evidence="8 9">
    <name type="scientific">Mesosutterella multiformis</name>
    <dbReference type="NCBI Taxonomy" id="2259133"/>
    <lineage>
        <taxon>Bacteria</taxon>
        <taxon>Pseudomonadati</taxon>
        <taxon>Pseudomonadota</taxon>
        <taxon>Betaproteobacteria</taxon>
        <taxon>Burkholderiales</taxon>
        <taxon>Sutterellaceae</taxon>
        <taxon>Mesosutterella</taxon>
    </lineage>
</organism>
<dbReference type="InterPro" id="IPR002903">
    <property type="entry name" value="RsmH"/>
</dbReference>
<dbReference type="EC" id="2.1.1.199" evidence="7"/>
<dbReference type="FunFam" id="1.10.150.170:FF:000001">
    <property type="entry name" value="Ribosomal RNA small subunit methyltransferase H"/>
    <property type="match status" value="1"/>
</dbReference>
<dbReference type="GO" id="GO:0070475">
    <property type="term" value="P:rRNA base methylation"/>
    <property type="evidence" value="ECO:0007669"/>
    <property type="project" value="UniProtKB-UniRule"/>
</dbReference>
<keyword evidence="4 7" id="KW-0489">Methyltransferase</keyword>
<dbReference type="GO" id="GO:0071424">
    <property type="term" value="F:rRNA (cytosine-N4-)-methyltransferase activity"/>
    <property type="evidence" value="ECO:0007669"/>
    <property type="project" value="UniProtKB-UniRule"/>
</dbReference>
<dbReference type="InterPro" id="IPR029063">
    <property type="entry name" value="SAM-dependent_MTases_sf"/>
</dbReference>
<evidence type="ECO:0000256" key="1">
    <source>
        <dbReference type="ARBA" id="ARBA00010396"/>
    </source>
</evidence>
<dbReference type="Gene3D" id="1.10.150.170">
    <property type="entry name" value="Putative methyltransferase TM0872, insert domain"/>
    <property type="match status" value="1"/>
</dbReference>
<keyword evidence="9" id="KW-1185">Reference proteome</keyword>
<evidence type="ECO:0000256" key="5">
    <source>
        <dbReference type="ARBA" id="ARBA00022679"/>
    </source>
</evidence>
<dbReference type="NCBIfam" id="TIGR00006">
    <property type="entry name" value="16S rRNA (cytosine(1402)-N(4))-methyltransferase RsmH"/>
    <property type="match status" value="1"/>
</dbReference>
<comment type="similarity">
    <text evidence="1 7">Belongs to the methyltransferase superfamily. RsmH family.</text>
</comment>
<sequence>MGMTNSSGQEGGFVHLPVLADRAPEELVWRRDGLYVDATFGRGGHTRRILAQLAPEGRLIAFDRDPEAIEASRAITDPRFRIIHAPFSELCDRLAELGFGDGSVSGVLMDIGVSSPQIDDAQRGFSFRFDGPLDMRMDTSTGENAAQWLARASESEITRVIDRYGEERFARRIAKAIAEERKENPITTTRHLADLVAKTVPRSRGDSQQHPATRTFQAIRIFINGELDELQKALPEAGRLLEPEGHLAVISFHSLEDRIVKQFFSDASNPGREIDPRIPLRADELPAPLFQPAKRIRPTEAECAENPRARSATLRVGVRTAAPWSSSLLPEEMRK</sequence>
<dbReference type="SUPFAM" id="SSF81799">
    <property type="entry name" value="Putative methyltransferase TM0872, insert domain"/>
    <property type="match status" value="1"/>
</dbReference>
<evidence type="ECO:0000256" key="4">
    <source>
        <dbReference type="ARBA" id="ARBA00022603"/>
    </source>
</evidence>
<feature type="binding site" evidence="7">
    <location>
        <position position="87"/>
    </location>
    <ligand>
        <name>S-adenosyl-L-methionine</name>
        <dbReference type="ChEBI" id="CHEBI:59789"/>
    </ligand>
</feature>
<dbReference type="PIRSF" id="PIRSF004486">
    <property type="entry name" value="MraW"/>
    <property type="match status" value="1"/>
</dbReference>